<reference evidence="9 10" key="1">
    <citation type="submission" date="2016-11" db="EMBL/GenBank/DDBJ databases">
        <title>Paenibacillus species isolates.</title>
        <authorList>
            <person name="Beno S.M."/>
        </authorList>
    </citation>
    <scope>NUCLEOTIDE SEQUENCE [LARGE SCALE GENOMIC DNA]</scope>
    <source>
        <strain evidence="9 10">FSL R5-0378</strain>
    </source>
</reference>
<feature type="transmembrane region" description="Helical" evidence="7">
    <location>
        <begin position="305"/>
        <end position="327"/>
    </location>
</feature>
<dbReference type="GO" id="GO:0022857">
    <property type="term" value="F:transmembrane transporter activity"/>
    <property type="evidence" value="ECO:0007669"/>
    <property type="project" value="InterPro"/>
</dbReference>
<evidence type="ECO:0000256" key="6">
    <source>
        <dbReference type="ARBA" id="ARBA00023136"/>
    </source>
</evidence>
<dbReference type="PANTHER" id="PTHR23514:SF3">
    <property type="entry name" value="BYPASS OF STOP CODON PROTEIN 6"/>
    <property type="match status" value="1"/>
</dbReference>
<feature type="transmembrane region" description="Helical" evidence="7">
    <location>
        <begin position="69"/>
        <end position="88"/>
    </location>
</feature>
<dbReference type="PANTHER" id="PTHR23514">
    <property type="entry name" value="BYPASS OF STOP CODON PROTEIN 6"/>
    <property type="match status" value="1"/>
</dbReference>
<dbReference type="Gene3D" id="1.20.1250.20">
    <property type="entry name" value="MFS general substrate transporter like domains"/>
    <property type="match status" value="2"/>
</dbReference>
<dbReference type="InterPro" id="IPR011701">
    <property type="entry name" value="MFS"/>
</dbReference>
<evidence type="ECO:0000313" key="10">
    <source>
        <dbReference type="Proteomes" id="UP000187172"/>
    </source>
</evidence>
<dbReference type="InterPro" id="IPR036259">
    <property type="entry name" value="MFS_trans_sf"/>
</dbReference>
<sequence length="409" mass="44170">MKRLIWIGCLSYFLIGLAHVVLGSVLPVLLEHYHREYSEGGTLIFTQFAGFLAGVLVSPWLNRRFGKRGGLLIAIGLLTAAELVYTLLPPWEWLYAIAVCAGFGFGMIEAVIGTIIIAAITDKTAVAMSRLEVFFGVGAMVMPLIASGFITEGWWRFSFLVISLIALVTLLFWSKASFGEIDAVLSAKGPAASVSGQEHASPKRFPYQGGAFGILVLFIVFFFLYVGTEMSLANFMPAILIEKMGMKEAAAALSVTCFWIAMSVGRIFAGVVAEKIHYRVYVLFSCLITLVLLIVFPLMGQVWSAFAIILLLGLFMSGIFSIALVFASKLLQGSEESTPSILIASGGVGGAILPLIMGWSLDHLEVNQSAWMLAVFTAGMVVLSFAAFQLQRRKLVHQSGLQGPSGAGK</sequence>
<keyword evidence="5 7" id="KW-1133">Transmembrane helix</keyword>
<accession>A0A1R1EL80</accession>
<dbReference type="RefSeq" id="WP_076172712.1">
    <property type="nucleotide sequence ID" value="NZ_MRTP01000006.1"/>
</dbReference>
<feature type="transmembrane region" description="Helical" evidence="7">
    <location>
        <begin position="280"/>
        <end position="299"/>
    </location>
</feature>
<feature type="transmembrane region" description="Helical" evidence="7">
    <location>
        <begin position="248"/>
        <end position="268"/>
    </location>
</feature>
<evidence type="ECO:0000256" key="2">
    <source>
        <dbReference type="ARBA" id="ARBA00008335"/>
    </source>
</evidence>
<dbReference type="PROSITE" id="PS50850">
    <property type="entry name" value="MFS"/>
    <property type="match status" value="1"/>
</dbReference>
<proteinExistence type="inferred from homology"/>
<comment type="subcellular location">
    <subcellularLocation>
        <location evidence="1">Cell membrane</location>
        <topology evidence="1">Multi-pass membrane protein</topology>
    </subcellularLocation>
</comment>
<dbReference type="SUPFAM" id="SSF103473">
    <property type="entry name" value="MFS general substrate transporter"/>
    <property type="match status" value="1"/>
</dbReference>
<feature type="transmembrane region" description="Helical" evidence="7">
    <location>
        <begin position="157"/>
        <end position="173"/>
    </location>
</feature>
<keyword evidence="3" id="KW-0813">Transport</keyword>
<evidence type="ECO:0000256" key="5">
    <source>
        <dbReference type="ARBA" id="ARBA00022989"/>
    </source>
</evidence>
<feature type="transmembrane region" description="Helical" evidence="7">
    <location>
        <begin position="133"/>
        <end position="151"/>
    </location>
</feature>
<dbReference type="InterPro" id="IPR020846">
    <property type="entry name" value="MFS_dom"/>
</dbReference>
<dbReference type="InterPro" id="IPR051788">
    <property type="entry name" value="MFS_Transporter"/>
</dbReference>
<comment type="similarity">
    <text evidence="2">Belongs to the major facilitator superfamily.</text>
</comment>
<dbReference type="AlphaFoldDB" id="A0A1R1EL80"/>
<comment type="caution">
    <text evidence="9">The sequence shown here is derived from an EMBL/GenBank/DDBJ whole genome shotgun (WGS) entry which is preliminary data.</text>
</comment>
<feature type="transmembrane region" description="Helical" evidence="7">
    <location>
        <begin position="42"/>
        <end position="62"/>
    </location>
</feature>
<name>A0A1R1EL80_9BACL</name>
<dbReference type="GO" id="GO:0005886">
    <property type="term" value="C:plasma membrane"/>
    <property type="evidence" value="ECO:0007669"/>
    <property type="project" value="UniProtKB-SubCell"/>
</dbReference>
<dbReference type="Proteomes" id="UP000187172">
    <property type="component" value="Unassembled WGS sequence"/>
</dbReference>
<organism evidence="9 10">
    <name type="scientific">Paenibacillus rhizosphaerae</name>
    <dbReference type="NCBI Taxonomy" id="297318"/>
    <lineage>
        <taxon>Bacteria</taxon>
        <taxon>Bacillati</taxon>
        <taxon>Bacillota</taxon>
        <taxon>Bacilli</taxon>
        <taxon>Bacillales</taxon>
        <taxon>Paenibacillaceae</taxon>
        <taxon>Paenibacillus</taxon>
    </lineage>
</organism>
<evidence type="ECO:0000313" key="9">
    <source>
        <dbReference type="EMBL" id="OMF52539.1"/>
    </source>
</evidence>
<evidence type="ECO:0000256" key="4">
    <source>
        <dbReference type="ARBA" id="ARBA00022692"/>
    </source>
</evidence>
<keyword evidence="6 7" id="KW-0472">Membrane</keyword>
<feature type="transmembrane region" description="Helical" evidence="7">
    <location>
        <begin position="209"/>
        <end position="228"/>
    </location>
</feature>
<feature type="transmembrane region" description="Helical" evidence="7">
    <location>
        <begin position="94"/>
        <end position="121"/>
    </location>
</feature>
<dbReference type="EMBL" id="MRTP01000006">
    <property type="protein sequence ID" value="OMF52539.1"/>
    <property type="molecule type" value="Genomic_DNA"/>
</dbReference>
<evidence type="ECO:0000259" key="8">
    <source>
        <dbReference type="PROSITE" id="PS50850"/>
    </source>
</evidence>
<gene>
    <name evidence="9" type="ORF">BK138_20810</name>
</gene>
<protein>
    <submittedName>
        <fullName evidence="9">MFS transporter</fullName>
    </submittedName>
</protein>
<feature type="transmembrane region" description="Helical" evidence="7">
    <location>
        <begin position="369"/>
        <end position="388"/>
    </location>
</feature>
<feature type="domain" description="Major facilitator superfamily (MFS) profile" evidence="8">
    <location>
        <begin position="4"/>
        <end position="395"/>
    </location>
</feature>
<evidence type="ECO:0000256" key="3">
    <source>
        <dbReference type="ARBA" id="ARBA00022448"/>
    </source>
</evidence>
<keyword evidence="10" id="KW-1185">Reference proteome</keyword>
<dbReference type="Pfam" id="PF07690">
    <property type="entry name" value="MFS_1"/>
    <property type="match status" value="1"/>
</dbReference>
<evidence type="ECO:0000256" key="7">
    <source>
        <dbReference type="SAM" id="Phobius"/>
    </source>
</evidence>
<dbReference type="STRING" id="297318.BK138_20810"/>
<feature type="transmembrane region" description="Helical" evidence="7">
    <location>
        <begin position="339"/>
        <end position="357"/>
    </location>
</feature>
<evidence type="ECO:0000256" key="1">
    <source>
        <dbReference type="ARBA" id="ARBA00004651"/>
    </source>
</evidence>
<keyword evidence="4 7" id="KW-0812">Transmembrane</keyword>